<gene>
    <name evidence="1" type="ORF">PSON_ATCC_30995.1.T0380337</name>
</gene>
<sequence>METLIEQKNCLSQYQELVICIKQIASQSNPSKRPSYTTICQPQFQKLGLCVMKEEK</sequence>
<proteinExistence type="predicted"/>
<evidence type="ECO:0000313" key="1">
    <source>
        <dbReference type="EMBL" id="CAD8079207.1"/>
    </source>
</evidence>
<reference evidence="1" key="1">
    <citation type="submission" date="2021-01" db="EMBL/GenBank/DDBJ databases">
        <authorList>
            <consortium name="Genoscope - CEA"/>
            <person name="William W."/>
        </authorList>
    </citation>
    <scope>NUCLEOTIDE SEQUENCE</scope>
</reference>
<dbReference type="EMBL" id="CAJJDN010000038">
    <property type="protein sequence ID" value="CAD8079207.1"/>
    <property type="molecule type" value="Genomic_DNA"/>
</dbReference>
<dbReference type="Proteomes" id="UP000692954">
    <property type="component" value="Unassembled WGS sequence"/>
</dbReference>
<keyword evidence="2" id="KW-1185">Reference proteome</keyword>
<protein>
    <submittedName>
        <fullName evidence="1">Uncharacterized protein</fullName>
    </submittedName>
</protein>
<comment type="caution">
    <text evidence="1">The sequence shown here is derived from an EMBL/GenBank/DDBJ whole genome shotgun (WGS) entry which is preliminary data.</text>
</comment>
<accession>A0A8S1MFJ9</accession>
<dbReference type="AlphaFoldDB" id="A0A8S1MFJ9"/>
<organism evidence="1 2">
    <name type="scientific">Paramecium sonneborni</name>
    <dbReference type="NCBI Taxonomy" id="65129"/>
    <lineage>
        <taxon>Eukaryota</taxon>
        <taxon>Sar</taxon>
        <taxon>Alveolata</taxon>
        <taxon>Ciliophora</taxon>
        <taxon>Intramacronucleata</taxon>
        <taxon>Oligohymenophorea</taxon>
        <taxon>Peniculida</taxon>
        <taxon>Parameciidae</taxon>
        <taxon>Paramecium</taxon>
    </lineage>
</organism>
<evidence type="ECO:0000313" key="2">
    <source>
        <dbReference type="Proteomes" id="UP000692954"/>
    </source>
</evidence>
<name>A0A8S1MFJ9_9CILI</name>